<evidence type="ECO:0000256" key="1">
    <source>
        <dbReference type="ARBA" id="ARBA00022723"/>
    </source>
</evidence>
<feature type="compositionally biased region" description="Basic and acidic residues" evidence="3">
    <location>
        <begin position="295"/>
        <end position="309"/>
    </location>
</feature>
<reference evidence="5" key="1">
    <citation type="submission" date="2013-10" db="EMBL/GenBank/DDBJ databases">
        <title>Genomic analysis of the causative agents of coccidiosis in chickens.</title>
        <authorList>
            <person name="Reid A.J."/>
            <person name="Blake D."/>
            <person name="Billington K."/>
            <person name="Browne H."/>
            <person name="Dunn M."/>
            <person name="Hung S."/>
            <person name="Kawahara F."/>
            <person name="Miranda-Saavedra D."/>
            <person name="Mourier T."/>
            <person name="Nagra H."/>
            <person name="Otto T.D."/>
            <person name="Rawlings N."/>
            <person name="Sanchez A."/>
            <person name="Sanders M."/>
            <person name="Subramaniam C."/>
            <person name="Tay Y."/>
            <person name="Dear P."/>
            <person name="Doerig C."/>
            <person name="Gruber A."/>
            <person name="Parkinson J."/>
            <person name="Shirley M."/>
            <person name="Wan K.L."/>
            <person name="Berriman M."/>
            <person name="Tomley F."/>
            <person name="Pain A."/>
        </authorList>
    </citation>
    <scope>NUCLEOTIDE SEQUENCE [LARGE SCALE GENOMIC DNA]</scope>
    <source>
        <strain evidence="5">Houghton</strain>
    </source>
</reference>
<feature type="compositionally biased region" description="Basic and acidic residues" evidence="3">
    <location>
        <begin position="325"/>
        <end position="348"/>
    </location>
</feature>
<dbReference type="Proteomes" id="UP000018201">
    <property type="component" value="Unassembled WGS sequence"/>
</dbReference>
<organism evidence="5 6">
    <name type="scientific">Eimeria praecox</name>
    <dbReference type="NCBI Taxonomy" id="51316"/>
    <lineage>
        <taxon>Eukaryota</taxon>
        <taxon>Sar</taxon>
        <taxon>Alveolata</taxon>
        <taxon>Apicomplexa</taxon>
        <taxon>Conoidasida</taxon>
        <taxon>Coccidia</taxon>
        <taxon>Eucoccidiorida</taxon>
        <taxon>Eimeriorina</taxon>
        <taxon>Eimeriidae</taxon>
        <taxon>Eimeria</taxon>
    </lineage>
</organism>
<sequence>MADLTSLLLAATLGGGGPRQPSQGLEMPTLFNCGTTEAEPEEKFVNAPPPKQGPLFLRDVTGASDPYVSIRYEGHSFCSPPQMNTLNPVWEYSFETEIKENGTLHISVYDQDMGMQGDFLGSCQLKITRNPSKLKKETIPLVSVPAPFFSKPPNSRITVFYHVVERLEDQPDLVELARRLGDDANEKQQPQNMTTDHPSISDDKMAALRITIGQQKAISQPGVPDGLRYLYGPPGVGWQTEFRLKDVTLEDLVQLRLVVDWMLRDATADEVEMARKEYLSDVTNTDQNASLTHTESADVVKGESLHESPEAENPNERRHRSRSKVRFETKASRHPEDEKKSKDNEERSTLLTKLGRSKKGRLSSRGTSAQRGFRTFASWQLPLDEIREFCSERRLCAWAGRSVGSAVKAALAPAGDTKKESSPEDGDPSKEDLTLYLHLYADFLPKTDSDYDAQPWNDCDPFVVINSANVKAQKSSWTTTVQNNRQREVEWECMTVEVCKDRRRRRLTFELFDSDTPFMFGSGILKQHIGMVQMNRIPLNRPTWLHMFGGAINGPRDEYNAAMIKGALEPPSTYRGSLCVLADTKRTRRRDWPPFPDRSGVSVQIQVTIGRALYLPDTYRGREVSLLIQVPGCMLEIAGAGVVPGNGFFSQRRVSKPVPLTSTLSGVRKCREMAEIPPANADILEFPGYVDSKGVLRLYNWTSPRSQMQHDTATAFKEANMGNGKGNGHSAVDGSEPDSVWMDLSELPLSLMNAWVFRESEPVFLLPQVQHAYVYLVAVGEEHLPPKIFGRIPLTLSAGTKAALDKHGDAGDANDWPPPEALANNKAESDPELEQAIQSKQETEDKGSLHPAVSQSERMSWESSTVQIQNTDATSDDGVAIEPLKWIQMHWDQSVTPLPECRFPSTFAACLLASARAILSTAPSSPGYDSTASGDSQSSLENLSQGHDAEAADWEENYGILPSEGPLRANNDIPKPEIISVFCGVDTRERRCGHIGRRVLSESLFCLPPEDRQPERHRPEANSNNHDRDRRSMRSHQSSAIKLSPFYKKVFFHGDILQARSLPAMDNDALVNPWWSLEVEGELIKMVDEQSIDREMSCLKTSLNPAFLQRTAAPVYLYLSPQTNVQSVALAQGLPPFSQLLLPPPPVLLRLFDIDIGKGGEVEKEMIALAIEWSPANLDVRYRAALQKVNSEGYRGNQGNETQLKDIVTDVNYAHEAIWYSLANRDLDMRYRAALQKVDSEGYRGNQGNEMQLKDIVTDVNYAHEAIWYSLANREQAKFTAVEESVATSLEWDAKPRLLAAVGFAMNGFGKTPNRQKRPATTADSRNQGALDDKKPWAIPRVAPWPVLALDNPAYVEASECPLLKYHFDVDILGIRCLPDSPAVQGNSELVLQVSAFWQGSAKDLQLSLSSSDFPGPNVVARFSETEPDTRRKVFVEVVDAVSTVLLICLSQDTRRKVFVEVVDVKEGKMSRQVLLPIRRNVESTTSPGQWVGARLSVSSFATPYLPYIQAEVSHLPQQIEKMEEQASTKPYIQAEVSHLPQQIEKMEEQASTKCCDETDGTAGGTNGVLCKNMESRATYSSRSSGRLMRNYGIKAILPDICFRLVSRDGAELGTLSLALNSFVKVPQGEHCLKLQLERTTGYA</sequence>
<evidence type="ECO:0000256" key="2">
    <source>
        <dbReference type="ARBA" id="ARBA00022837"/>
    </source>
</evidence>
<dbReference type="OrthoDB" id="345426at2759"/>
<dbReference type="InterPro" id="IPR000008">
    <property type="entry name" value="C2_dom"/>
</dbReference>
<evidence type="ECO:0000259" key="4">
    <source>
        <dbReference type="PROSITE" id="PS50004"/>
    </source>
</evidence>
<dbReference type="SMART" id="SM00239">
    <property type="entry name" value="C2"/>
    <property type="match status" value="2"/>
</dbReference>
<dbReference type="PROSITE" id="PS50004">
    <property type="entry name" value="C2"/>
    <property type="match status" value="1"/>
</dbReference>
<dbReference type="PANTHER" id="PTHR45911">
    <property type="entry name" value="C2 DOMAIN-CONTAINING PROTEIN"/>
    <property type="match status" value="1"/>
</dbReference>
<keyword evidence="1" id="KW-0479">Metal-binding</keyword>
<feature type="region of interest" description="Disordered" evidence="3">
    <location>
        <begin position="804"/>
        <end position="869"/>
    </location>
</feature>
<accession>U6G5J3</accession>
<feature type="compositionally biased region" description="Basic and acidic residues" evidence="3">
    <location>
        <begin position="1009"/>
        <end position="1032"/>
    </location>
</feature>
<keyword evidence="6" id="KW-1185">Reference proteome</keyword>
<feature type="region of interest" description="Disordered" evidence="3">
    <location>
        <begin position="1310"/>
        <end position="1333"/>
    </location>
</feature>
<dbReference type="SUPFAM" id="SSF49562">
    <property type="entry name" value="C2 domain (Calcium/lipid-binding domain, CaLB)"/>
    <property type="match status" value="1"/>
</dbReference>
<dbReference type="VEuPathDB" id="ToxoDB:EPH_0029550"/>
<gene>
    <name evidence="5" type="ORF">EPH_0029550</name>
</gene>
<dbReference type="Pfam" id="PF00168">
    <property type="entry name" value="C2"/>
    <property type="match status" value="2"/>
</dbReference>
<keyword evidence="2" id="KW-0106">Calcium</keyword>
<dbReference type="GO" id="GO:0005509">
    <property type="term" value="F:calcium ion binding"/>
    <property type="evidence" value="ECO:0007669"/>
    <property type="project" value="TreeGrafter"/>
</dbReference>
<reference evidence="5" key="2">
    <citation type="submission" date="2013-10" db="EMBL/GenBank/DDBJ databases">
        <authorList>
            <person name="Aslett M."/>
        </authorList>
    </citation>
    <scope>NUCLEOTIDE SEQUENCE [LARGE SCALE GENOMIC DNA]</scope>
    <source>
        <strain evidence="5">Houghton</strain>
    </source>
</reference>
<evidence type="ECO:0000313" key="6">
    <source>
        <dbReference type="Proteomes" id="UP000018201"/>
    </source>
</evidence>
<protein>
    <submittedName>
        <fullName evidence="5">C2 domain-containing protein, related</fullName>
    </submittedName>
</protein>
<proteinExistence type="predicted"/>
<feature type="region of interest" description="Disordered" evidence="3">
    <location>
        <begin position="1008"/>
        <end position="1035"/>
    </location>
</feature>
<dbReference type="Gene3D" id="2.60.40.150">
    <property type="entry name" value="C2 domain"/>
    <property type="match status" value="1"/>
</dbReference>
<feature type="compositionally biased region" description="Polar residues" evidence="3">
    <location>
        <begin position="923"/>
        <end position="945"/>
    </location>
</feature>
<dbReference type="GO" id="GO:0016020">
    <property type="term" value="C:membrane"/>
    <property type="evidence" value="ECO:0007669"/>
    <property type="project" value="TreeGrafter"/>
</dbReference>
<dbReference type="CDD" id="cd00030">
    <property type="entry name" value="C2"/>
    <property type="match status" value="1"/>
</dbReference>
<name>U6G5J3_9EIME</name>
<dbReference type="EMBL" id="HG689155">
    <property type="protein sequence ID" value="CDI73909.1"/>
    <property type="molecule type" value="Genomic_DNA"/>
</dbReference>
<evidence type="ECO:0000256" key="3">
    <source>
        <dbReference type="SAM" id="MobiDB-lite"/>
    </source>
</evidence>
<feature type="compositionally biased region" description="Polar residues" evidence="3">
    <location>
        <begin position="853"/>
        <end position="869"/>
    </location>
</feature>
<feature type="region of interest" description="Disordered" evidence="3">
    <location>
        <begin position="923"/>
        <end position="947"/>
    </location>
</feature>
<feature type="region of interest" description="Disordered" evidence="3">
    <location>
        <begin position="286"/>
        <end position="367"/>
    </location>
</feature>
<dbReference type="PANTHER" id="PTHR45911:SF4">
    <property type="entry name" value="MULTIPLE C2 AND TRANSMEMBRANE DOMAIN-CONTAINING PROTEIN"/>
    <property type="match status" value="1"/>
</dbReference>
<dbReference type="InterPro" id="IPR035892">
    <property type="entry name" value="C2_domain_sf"/>
</dbReference>
<evidence type="ECO:0000313" key="5">
    <source>
        <dbReference type="EMBL" id="CDI73909.1"/>
    </source>
</evidence>
<feature type="domain" description="C2" evidence="4">
    <location>
        <begin position="17"/>
        <end position="141"/>
    </location>
</feature>